<dbReference type="GO" id="GO:0051539">
    <property type="term" value="F:4 iron, 4 sulfur cluster binding"/>
    <property type="evidence" value="ECO:0007669"/>
    <property type="project" value="UniProtKB-KW"/>
</dbReference>
<evidence type="ECO:0000256" key="11">
    <source>
        <dbReference type="ARBA" id="ARBA00023204"/>
    </source>
</evidence>
<evidence type="ECO:0000256" key="1">
    <source>
        <dbReference type="ARBA" id="ARBA00001400"/>
    </source>
</evidence>
<keyword evidence="9" id="KW-0408">Iron</keyword>
<dbReference type="SMART" id="SM00986">
    <property type="entry name" value="UDG"/>
    <property type="match status" value="1"/>
</dbReference>
<name>A0A401LCY6_9FIRM</name>
<dbReference type="GO" id="GO:0006281">
    <property type="term" value="P:DNA repair"/>
    <property type="evidence" value="ECO:0007669"/>
    <property type="project" value="UniProtKB-KW"/>
</dbReference>
<dbReference type="PANTHER" id="PTHR33693">
    <property type="entry name" value="TYPE-5 URACIL-DNA GLYCOSYLASE"/>
    <property type="match status" value="1"/>
</dbReference>
<dbReference type="CDD" id="cd10030">
    <property type="entry name" value="UDG-F4_TTUDGA_SPO1dp_like"/>
    <property type="match status" value="1"/>
</dbReference>
<evidence type="ECO:0000259" key="12">
    <source>
        <dbReference type="SMART" id="SM00986"/>
    </source>
</evidence>
<dbReference type="SMART" id="SM00987">
    <property type="entry name" value="UreE_C"/>
    <property type="match status" value="1"/>
</dbReference>
<gene>
    <name evidence="13" type="ORF">KGMB03357_09750</name>
</gene>
<evidence type="ECO:0000256" key="6">
    <source>
        <dbReference type="ARBA" id="ARBA00022723"/>
    </source>
</evidence>
<evidence type="ECO:0000256" key="5">
    <source>
        <dbReference type="ARBA" id="ARBA00022485"/>
    </source>
</evidence>
<dbReference type="Proteomes" id="UP000287361">
    <property type="component" value="Unassembled WGS sequence"/>
</dbReference>
<organism evidence="13 14">
    <name type="scientific">Anaerotignum faecicola</name>
    <dbReference type="NCBI Taxonomy" id="2358141"/>
    <lineage>
        <taxon>Bacteria</taxon>
        <taxon>Bacillati</taxon>
        <taxon>Bacillota</taxon>
        <taxon>Clostridia</taxon>
        <taxon>Lachnospirales</taxon>
        <taxon>Anaerotignaceae</taxon>
        <taxon>Anaerotignum</taxon>
    </lineage>
</organism>
<feature type="domain" description="Uracil-DNA glycosylase-like" evidence="12">
    <location>
        <begin position="27"/>
        <end position="184"/>
    </location>
</feature>
<reference evidence="13 14" key="1">
    <citation type="submission" date="2018-10" db="EMBL/GenBank/DDBJ databases">
        <title>Draft Genome Sequence of Anaerotignum sp. KCTC 15736.</title>
        <authorList>
            <person name="Choi S.H."/>
            <person name="Kim J.S."/>
            <person name="Kang S.W."/>
            <person name="Lee J.S."/>
            <person name="Park S.H."/>
        </authorList>
    </citation>
    <scope>NUCLEOTIDE SEQUENCE [LARGE SCALE GENOMIC DNA]</scope>
    <source>
        <strain evidence="13 14">KCTC 15736</strain>
    </source>
</reference>
<evidence type="ECO:0000313" key="13">
    <source>
        <dbReference type="EMBL" id="GCB29314.1"/>
    </source>
</evidence>
<dbReference type="InterPro" id="IPR051536">
    <property type="entry name" value="UDG_Type-4/5"/>
</dbReference>
<sequence length="196" mass="21405">MNHITKLQENLLTAVQTSPYREKTIVFGEGAEAPLLMMIGEAPGGDEEKQGRPFVGKAGKNLSAFLEVVGLKREEIYISNVVKLRPTKESPKTGKAVNRPPSAEEIVFFLPFLQAEIQTIAPKVLVTLGNVPLKAVTGEKKAVIGDYHGRPVALADGRILFALYHPAAVIYNRALQAVYDADLLELKAFLQKEGLL</sequence>
<dbReference type="InterPro" id="IPR005273">
    <property type="entry name" value="Ura-DNA_glyco_family4"/>
</dbReference>
<dbReference type="PANTHER" id="PTHR33693:SF1">
    <property type="entry name" value="TYPE-4 URACIL-DNA GLYCOSYLASE"/>
    <property type="match status" value="1"/>
</dbReference>
<protein>
    <recommendedName>
        <fullName evidence="4">Type-4 uracil-DNA glycosylase</fullName>
        <ecNumber evidence="3">3.2.2.27</ecNumber>
    </recommendedName>
</protein>
<evidence type="ECO:0000256" key="3">
    <source>
        <dbReference type="ARBA" id="ARBA00012030"/>
    </source>
</evidence>
<evidence type="ECO:0000256" key="2">
    <source>
        <dbReference type="ARBA" id="ARBA00006521"/>
    </source>
</evidence>
<evidence type="ECO:0000313" key="14">
    <source>
        <dbReference type="Proteomes" id="UP000287361"/>
    </source>
</evidence>
<evidence type="ECO:0000256" key="10">
    <source>
        <dbReference type="ARBA" id="ARBA00023014"/>
    </source>
</evidence>
<dbReference type="InterPro" id="IPR005122">
    <property type="entry name" value="Uracil-DNA_glycosylase-like"/>
</dbReference>
<keyword evidence="6" id="KW-0479">Metal-binding</keyword>
<keyword evidence="11" id="KW-0234">DNA repair</keyword>
<dbReference type="AlphaFoldDB" id="A0A401LCY6"/>
<keyword evidence="14" id="KW-1185">Reference proteome</keyword>
<evidence type="ECO:0000256" key="7">
    <source>
        <dbReference type="ARBA" id="ARBA00022763"/>
    </source>
</evidence>
<comment type="similarity">
    <text evidence="2">Belongs to the uracil-DNA glycosylase (UDG) superfamily. Type 4 (UDGa) family.</text>
</comment>
<evidence type="ECO:0000256" key="4">
    <source>
        <dbReference type="ARBA" id="ARBA00019403"/>
    </source>
</evidence>
<evidence type="ECO:0000256" key="8">
    <source>
        <dbReference type="ARBA" id="ARBA00022801"/>
    </source>
</evidence>
<dbReference type="NCBIfam" id="TIGR00758">
    <property type="entry name" value="UDG_fam4"/>
    <property type="match status" value="1"/>
</dbReference>
<comment type="caution">
    <text evidence="13">The sequence shown here is derived from an EMBL/GenBank/DDBJ whole genome shotgun (WGS) entry which is preliminary data.</text>
</comment>
<dbReference type="EC" id="3.2.2.27" evidence="3"/>
<dbReference type="OrthoDB" id="5290748at2"/>
<keyword evidence="5" id="KW-0004">4Fe-4S</keyword>
<dbReference type="GO" id="GO:0046872">
    <property type="term" value="F:metal ion binding"/>
    <property type="evidence" value="ECO:0007669"/>
    <property type="project" value="UniProtKB-KW"/>
</dbReference>
<keyword evidence="7" id="KW-0227">DNA damage</keyword>
<accession>A0A401LCY6</accession>
<proteinExistence type="inferred from homology"/>
<dbReference type="SUPFAM" id="SSF52141">
    <property type="entry name" value="Uracil-DNA glycosylase-like"/>
    <property type="match status" value="1"/>
</dbReference>
<dbReference type="EMBL" id="BHVZ01000001">
    <property type="protein sequence ID" value="GCB29314.1"/>
    <property type="molecule type" value="Genomic_DNA"/>
</dbReference>
<dbReference type="Gene3D" id="3.40.470.10">
    <property type="entry name" value="Uracil-DNA glycosylase-like domain"/>
    <property type="match status" value="1"/>
</dbReference>
<dbReference type="InterPro" id="IPR036895">
    <property type="entry name" value="Uracil-DNA_glycosylase-like_sf"/>
</dbReference>
<keyword evidence="8" id="KW-0378">Hydrolase</keyword>
<dbReference type="Pfam" id="PF03167">
    <property type="entry name" value="UDG"/>
    <property type="match status" value="1"/>
</dbReference>
<comment type="catalytic activity">
    <reaction evidence="1">
        <text>Hydrolyzes single-stranded DNA or mismatched double-stranded DNA and polynucleotides, releasing free uracil.</text>
        <dbReference type="EC" id="3.2.2.27"/>
    </reaction>
</comment>
<keyword evidence="10" id="KW-0411">Iron-sulfur</keyword>
<evidence type="ECO:0000256" key="9">
    <source>
        <dbReference type="ARBA" id="ARBA00023004"/>
    </source>
</evidence>
<dbReference type="GO" id="GO:0004844">
    <property type="term" value="F:uracil DNA N-glycosylase activity"/>
    <property type="evidence" value="ECO:0007669"/>
    <property type="project" value="UniProtKB-EC"/>
</dbReference>